<evidence type="ECO:0000256" key="1">
    <source>
        <dbReference type="ARBA" id="ARBA00007452"/>
    </source>
</evidence>
<dbReference type="InterPro" id="IPR022572">
    <property type="entry name" value="DNA_rep/recomb_RecO_N"/>
</dbReference>
<protein>
    <recommendedName>
        <fullName evidence="2 7">DNA repair protein RecO</fullName>
    </recommendedName>
    <alternativeName>
        <fullName evidence="6 7">Recombination protein O</fullName>
    </alternativeName>
</protein>
<keyword evidence="10" id="KW-1185">Reference proteome</keyword>
<dbReference type="HAMAP" id="MF_00201">
    <property type="entry name" value="RecO"/>
    <property type="match status" value="1"/>
</dbReference>
<dbReference type="InterPro" id="IPR012340">
    <property type="entry name" value="NA-bd_OB-fold"/>
</dbReference>
<dbReference type="PANTHER" id="PTHR33991:SF1">
    <property type="entry name" value="DNA REPAIR PROTEIN RECO"/>
    <property type="match status" value="1"/>
</dbReference>
<dbReference type="GO" id="GO:0006310">
    <property type="term" value="P:DNA recombination"/>
    <property type="evidence" value="ECO:0007669"/>
    <property type="project" value="UniProtKB-UniRule"/>
</dbReference>
<proteinExistence type="inferred from homology"/>
<dbReference type="Gene3D" id="2.40.50.140">
    <property type="entry name" value="Nucleic acid-binding proteins"/>
    <property type="match status" value="1"/>
</dbReference>
<dbReference type="Pfam" id="PF11967">
    <property type="entry name" value="RecO_N"/>
    <property type="match status" value="1"/>
</dbReference>
<accession>A0A550J666</accession>
<evidence type="ECO:0000256" key="2">
    <source>
        <dbReference type="ARBA" id="ARBA00021310"/>
    </source>
</evidence>
<evidence type="ECO:0000313" key="9">
    <source>
        <dbReference type="EMBL" id="TRO78705.1"/>
    </source>
</evidence>
<comment type="caution">
    <text evidence="9">The sequence shown here is derived from an EMBL/GenBank/DDBJ whole genome shotgun (WGS) entry which is preliminary data.</text>
</comment>
<keyword evidence="3 7" id="KW-0227">DNA damage</keyword>
<dbReference type="Gene3D" id="1.20.1440.120">
    <property type="entry name" value="Recombination protein O, C-terminal domain"/>
    <property type="match status" value="1"/>
</dbReference>
<dbReference type="EMBL" id="VJVV01000015">
    <property type="protein sequence ID" value="TRO78705.1"/>
    <property type="molecule type" value="Genomic_DNA"/>
</dbReference>
<dbReference type="SUPFAM" id="SSF50249">
    <property type="entry name" value="Nucleic acid-binding proteins"/>
    <property type="match status" value="1"/>
</dbReference>
<dbReference type="AlphaFoldDB" id="A0A550J666"/>
<evidence type="ECO:0000313" key="10">
    <source>
        <dbReference type="Proteomes" id="UP000317155"/>
    </source>
</evidence>
<evidence type="ECO:0000256" key="4">
    <source>
        <dbReference type="ARBA" id="ARBA00023172"/>
    </source>
</evidence>
<evidence type="ECO:0000259" key="8">
    <source>
        <dbReference type="Pfam" id="PF11967"/>
    </source>
</evidence>
<gene>
    <name evidence="7 9" type="primary">recO</name>
    <name evidence="9" type="ORF">FL622_15545</name>
</gene>
<dbReference type="Proteomes" id="UP000317155">
    <property type="component" value="Unassembled WGS sequence"/>
</dbReference>
<sequence>MRFFRSEAIVLRHLDYGEADRIVTFFAPGHGRLRGFARGARNSRRRFAASLEPFAGVILHWATPRSGGLVTLKESELVDLRAGLRTDLPAIALAGYACELIEAFFAEGEAQDEVYALLKSLLDFLAAAGGSSTARLLFELRLLNLSGYIPHLLHCSACFGSLPGPHVSFSARRGGSLCPDCAGREQGLSLDLLTLGSVSRLIHAPATVFDGIRLGERTLREGRELVANTLECHLCRPLRSQNFLEGILLDLGAGKGG</sequence>
<organism evidence="9 10">
    <name type="scientific">Trichloromonas acetexigens</name>
    <dbReference type="NCBI Taxonomy" id="38815"/>
    <lineage>
        <taxon>Bacteria</taxon>
        <taxon>Pseudomonadati</taxon>
        <taxon>Thermodesulfobacteriota</taxon>
        <taxon>Desulfuromonadia</taxon>
        <taxon>Desulfuromonadales</taxon>
        <taxon>Trichloromonadaceae</taxon>
        <taxon>Trichloromonas</taxon>
    </lineage>
</organism>
<keyword evidence="5 7" id="KW-0234">DNA repair</keyword>
<dbReference type="OrthoDB" id="9780797at2"/>
<dbReference type="GO" id="GO:0006302">
    <property type="term" value="P:double-strand break repair"/>
    <property type="evidence" value="ECO:0007669"/>
    <property type="project" value="TreeGrafter"/>
</dbReference>
<dbReference type="RefSeq" id="WP_092054695.1">
    <property type="nucleotide sequence ID" value="NZ_FOJJ01000007.1"/>
</dbReference>
<comment type="similarity">
    <text evidence="1 7">Belongs to the RecO family.</text>
</comment>
<dbReference type="PANTHER" id="PTHR33991">
    <property type="entry name" value="DNA REPAIR PROTEIN RECO"/>
    <property type="match status" value="1"/>
</dbReference>
<dbReference type="InterPro" id="IPR037278">
    <property type="entry name" value="ARFGAP/RecO"/>
</dbReference>
<evidence type="ECO:0000256" key="7">
    <source>
        <dbReference type="HAMAP-Rule" id="MF_00201"/>
    </source>
</evidence>
<dbReference type="InterPro" id="IPR042242">
    <property type="entry name" value="RecO_C"/>
</dbReference>
<evidence type="ECO:0000256" key="3">
    <source>
        <dbReference type="ARBA" id="ARBA00022763"/>
    </source>
</evidence>
<evidence type="ECO:0000256" key="6">
    <source>
        <dbReference type="ARBA" id="ARBA00033409"/>
    </source>
</evidence>
<name>A0A550J666_9BACT</name>
<comment type="function">
    <text evidence="7">Involved in DNA repair and RecF pathway recombination.</text>
</comment>
<dbReference type="Pfam" id="PF02565">
    <property type="entry name" value="RecO_C"/>
    <property type="match status" value="1"/>
</dbReference>
<dbReference type="GO" id="GO:0043590">
    <property type="term" value="C:bacterial nucleoid"/>
    <property type="evidence" value="ECO:0007669"/>
    <property type="project" value="TreeGrafter"/>
</dbReference>
<dbReference type="InterPro" id="IPR003717">
    <property type="entry name" value="RecO"/>
</dbReference>
<feature type="domain" description="DNA replication/recombination mediator RecO N-terminal" evidence="8">
    <location>
        <begin position="1"/>
        <end position="80"/>
    </location>
</feature>
<evidence type="ECO:0000256" key="5">
    <source>
        <dbReference type="ARBA" id="ARBA00023204"/>
    </source>
</evidence>
<dbReference type="SUPFAM" id="SSF57863">
    <property type="entry name" value="ArfGap/RecO-like zinc finger"/>
    <property type="match status" value="1"/>
</dbReference>
<reference evidence="9 10" key="1">
    <citation type="submission" date="2019-07" db="EMBL/GenBank/DDBJ databases">
        <title>Insights of Desulfuromonas acetexigens electromicrobiology.</title>
        <authorList>
            <person name="Katuri K."/>
            <person name="Sapireddy V."/>
            <person name="Shaw D.R."/>
            <person name="Saikaly P."/>
        </authorList>
    </citation>
    <scope>NUCLEOTIDE SEQUENCE [LARGE SCALE GENOMIC DNA]</scope>
    <source>
        <strain evidence="9 10">2873</strain>
    </source>
</reference>
<keyword evidence="4 7" id="KW-0233">DNA recombination</keyword>
<dbReference type="NCBIfam" id="TIGR00613">
    <property type="entry name" value="reco"/>
    <property type="match status" value="1"/>
</dbReference>